<evidence type="ECO:0000313" key="3">
    <source>
        <dbReference type="Proteomes" id="UP000007437"/>
    </source>
</evidence>
<feature type="region of interest" description="Disordered" evidence="1">
    <location>
        <begin position="8"/>
        <end position="39"/>
    </location>
</feature>
<evidence type="ECO:0000313" key="2">
    <source>
        <dbReference type="EMBL" id="CBW77365.1"/>
    </source>
</evidence>
<protein>
    <submittedName>
        <fullName evidence="2">Uncharacterized protein</fullName>
    </submittedName>
</protein>
<keyword evidence="2" id="KW-0614">Plasmid</keyword>
<dbReference type="EMBL" id="FR687361">
    <property type="protein sequence ID" value="CBW77365.1"/>
    <property type="molecule type" value="Genomic_DNA"/>
</dbReference>
<reference key="1">
    <citation type="submission" date="2010-09" db="EMBL/GenBank/DDBJ databases">
        <title>Complete genome sequence of Burkholderia rhizoxinica, the endosymbiont of the phytopathogenic fungus Rhizopus microsporus.</title>
        <authorList>
            <person name="Lackner G."/>
            <person name="Moebius N."/>
            <person name="Partida-Martinez L.P."/>
            <person name="Hertweck C."/>
        </authorList>
    </citation>
    <scope>NUCLEOTIDE SEQUENCE</scope>
    <source>
        <strain>HKI 454</strain>
    </source>
</reference>
<organism evidence="2 3">
    <name type="scientific">Mycetohabitans rhizoxinica (strain DSM 19002 / CIP 109453 / HKI 454)</name>
    <name type="common">Paraburkholderia rhizoxinica</name>
    <dbReference type="NCBI Taxonomy" id="882378"/>
    <lineage>
        <taxon>Bacteria</taxon>
        <taxon>Pseudomonadati</taxon>
        <taxon>Pseudomonadota</taxon>
        <taxon>Betaproteobacteria</taxon>
        <taxon>Burkholderiales</taxon>
        <taxon>Burkholderiaceae</taxon>
        <taxon>Mycetohabitans</taxon>
    </lineage>
</organism>
<feature type="compositionally biased region" description="Basic and acidic residues" evidence="1">
    <location>
        <begin position="9"/>
        <end position="20"/>
    </location>
</feature>
<dbReference type="KEGG" id="brh:RBRH_04304"/>
<evidence type="ECO:0000256" key="1">
    <source>
        <dbReference type="SAM" id="MobiDB-lite"/>
    </source>
</evidence>
<geneLocation type="plasmid" evidence="2 3">
    <name>pBRH02</name>
</geneLocation>
<proteinExistence type="predicted"/>
<dbReference type="HOGENOM" id="CLU_3306229_0_0_4"/>
<dbReference type="AlphaFoldDB" id="E5AW63"/>
<gene>
    <name evidence="2" type="ordered locus">RBRH_04304</name>
</gene>
<dbReference type="Proteomes" id="UP000007437">
    <property type="component" value="Plasmid pBRH02"/>
</dbReference>
<accession>E5AW63</accession>
<sequence>MISIAQLIGDDRVKVDEEPQRASWQHAAHPSGVSSGRAV</sequence>
<name>E5AW63_MYCRK</name>
<reference evidence="2 3" key="2">
    <citation type="journal article" date="2011" name="J. Bacteriol.">
        <title>Complete genome sequence of Burkholderia rhizoxinica, an endosymbiont of Rhizopus microsporus.</title>
        <authorList>
            <person name="Lackner G."/>
            <person name="Moebius N."/>
            <person name="Partida-Martinez L."/>
            <person name="Hertweck C."/>
        </authorList>
    </citation>
    <scope>NUCLEOTIDE SEQUENCE [LARGE SCALE GENOMIC DNA]</scope>
    <source>
        <strain evidence="3">DSM 19002 / CIP 109453 / HKI 454</strain>
        <plasmid evidence="2 3">pBRH02</plasmid>
    </source>
</reference>